<evidence type="ECO:0000313" key="11">
    <source>
        <dbReference type="EMBL" id="CUH39799.1"/>
    </source>
</evidence>
<organism evidence="11 12">
    <name type="scientific">Jannaschia seosinensis</name>
    <dbReference type="NCBI Taxonomy" id="313367"/>
    <lineage>
        <taxon>Bacteria</taxon>
        <taxon>Pseudomonadati</taxon>
        <taxon>Pseudomonadota</taxon>
        <taxon>Alphaproteobacteria</taxon>
        <taxon>Rhodobacterales</taxon>
        <taxon>Roseobacteraceae</taxon>
        <taxon>Jannaschia</taxon>
    </lineage>
</organism>
<feature type="transmembrane region" description="Helical" evidence="9">
    <location>
        <begin position="172"/>
        <end position="194"/>
    </location>
</feature>
<feature type="transmembrane region" description="Helical" evidence="9">
    <location>
        <begin position="206"/>
        <end position="228"/>
    </location>
</feature>
<feature type="transmembrane region" description="Helical" evidence="9">
    <location>
        <begin position="327"/>
        <end position="347"/>
    </location>
</feature>
<dbReference type="InterPro" id="IPR038770">
    <property type="entry name" value="Na+/solute_symporter_sf"/>
</dbReference>
<dbReference type="PANTHER" id="PTHR32507">
    <property type="entry name" value="NA(+)/H(+) ANTIPORTER 1"/>
    <property type="match status" value="1"/>
</dbReference>
<dbReference type="GO" id="GO:0005886">
    <property type="term" value="C:plasma membrane"/>
    <property type="evidence" value="ECO:0007669"/>
    <property type="project" value="UniProtKB-SubCell"/>
</dbReference>
<keyword evidence="5 9" id="KW-0812">Transmembrane</keyword>
<comment type="subcellular location">
    <subcellularLocation>
        <location evidence="1">Cell membrane</location>
        <topology evidence="1">Multi-pass membrane protein</topology>
    </subcellularLocation>
</comment>
<sequence>MWGTIDGRDLIYIIVGLALLGLTLQPALARYRLFNLPFFYVLIGAGISAIGLPMITPLAGGWQSKVIEHAAELIVIISLAGAGLAIDTKASWRNWEPTWRLLIVTMPLTIAAVAFLGSLWLGLALPAALLLAAGLAPTDPVLARSVQVAPPGRGEEDMELALTAEAGLNDGLAFPFIYLAIHAATLGVAQMVEGEAWLWSWVGFDLAYRVGIAAAAGFVVGYIISRIIFSPIGDARHGAWNAVVVILAATLLSYGITEALGGYGFLAVFIATRAGRSNTRGTEDEGYEKFVHHGAEQLEAILLAILLLWLGTFIGGGAFDSLRWQEVAFALALILVVRPLAGLIGLIGQKSSRLQRRSVAFFGIRGMGSIFYIAYAQNHAGFEDIDAVWRIAAVTILVSILIHGYAANWFLDHELDLTEAHPHDDSARESD</sequence>
<evidence type="ECO:0000256" key="3">
    <source>
        <dbReference type="ARBA" id="ARBA00022449"/>
    </source>
</evidence>
<keyword evidence="12" id="KW-1185">Reference proteome</keyword>
<dbReference type="STRING" id="313367.JSE7799_02527"/>
<dbReference type="GO" id="GO:1902600">
    <property type="term" value="P:proton transmembrane transport"/>
    <property type="evidence" value="ECO:0007669"/>
    <property type="project" value="InterPro"/>
</dbReference>
<evidence type="ECO:0000256" key="1">
    <source>
        <dbReference type="ARBA" id="ARBA00004651"/>
    </source>
</evidence>
<evidence type="ECO:0000256" key="9">
    <source>
        <dbReference type="SAM" id="Phobius"/>
    </source>
</evidence>
<accession>A0A0M7BC82</accession>
<evidence type="ECO:0000256" key="2">
    <source>
        <dbReference type="ARBA" id="ARBA00022448"/>
    </source>
</evidence>
<evidence type="ECO:0000256" key="4">
    <source>
        <dbReference type="ARBA" id="ARBA00022475"/>
    </source>
</evidence>
<evidence type="ECO:0000259" key="10">
    <source>
        <dbReference type="Pfam" id="PF00999"/>
    </source>
</evidence>
<protein>
    <submittedName>
        <fullName evidence="11">Potassium/proton antiporter</fullName>
    </submittedName>
</protein>
<keyword evidence="7" id="KW-0406">Ion transport</keyword>
<evidence type="ECO:0000256" key="8">
    <source>
        <dbReference type="ARBA" id="ARBA00023136"/>
    </source>
</evidence>
<dbReference type="InterPro" id="IPR006153">
    <property type="entry name" value="Cation/H_exchanger_TM"/>
</dbReference>
<feature type="transmembrane region" description="Helical" evidence="9">
    <location>
        <begin position="98"/>
        <end position="121"/>
    </location>
</feature>
<keyword evidence="8 9" id="KW-0472">Membrane</keyword>
<keyword evidence="6 9" id="KW-1133">Transmembrane helix</keyword>
<feature type="transmembrane region" description="Helical" evidence="9">
    <location>
        <begin position="12"/>
        <end position="31"/>
    </location>
</feature>
<feature type="transmembrane region" description="Helical" evidence="9">
    <location>
        <begin position="359"/>
        <end position="375"/>
    </location>
</feature>
<dbReference type="AlphaFoldDB" id="A0A0M7BC82"/>
<dbReference type="Pfam" id="PF00999">
    <property type="entry name" value="Na_H_Exchanger"/>
    <property type="match status" value="1"/>
</dbReference>
<feature type="transmembrane region" description="Helical" evidence="9">
    <location>
        <begin position="38"/>
        <end position="60"/>
    </location>
</feature>
<dbReference type="Gene3D" id="1.20.1530.20">
    <property type="match status" value="1"/>
</dbReference>
<evidence type="ECO:0000256" key="7">
    <source>
        <dbReference type="ARBA" id="ARBA00023065"/>
    </source>
</evidence>
<feature type="transmembrane region" description="Helical" evidence="9">
    <location>
        <begin position="240"/>
        <end position="270"/>
    </location>
</feature>
<evidence type="ECO:0000313" key="12">
    <source>
        <dbReference type="Proteomes" id="UP000049455"/>
    </source>
</evidence>
<reference evidence="11 12" key="1">
    <citation type="submission" date="2015-09" db="EMBL/GenBank/DDBJ databases">
        <authorList>
            <person name="Jackson K.R."/>
            <person name="Lunt B.L."/>
            <person name="Fisher J.N.B."/>
            <person name="Gardner A.V."/>
            <person name="Bailey M.E."/>
            <person name="Deus L.M."/>
            <person name="Earl A.S."/>
            <person name="Gibby P.D."/>
            <person name="Hartmann K.A."/>
            <person name="Liu J.E."/>
            <person name="Manci A.M."/>
            <person name="Nielsen D.A."/>
            <person name="Solomon M.B."/>
            <person name="Breakwell D.P."/>
            <person name="Burnett S.H."/>
            <person name="Grose J.H."/>
        </authorList>
    </citation>
    <scope>NUCLEOTIDE SEQUENCE [LARGE SCALE GENOMIC DNA]</scope>
    <source>
        <strain evidence="11 12">CECT 7799</strain>
    </source>
</reference>
<dbReference type="Proteomes" id="UP000049455">
    <property type="component" value="Unassembled WGS sequence"/>
</dbReference>
<dbReference type="OrthoDB" id="9810860at2"/>
<dbReference type="PANTHER" id="PTHR32507:SF8">
    <property type="entry name" value="CNH1P"/>
    <property type="match status" value="1"/>
</dbReference>
<dbReference type="GO" id="GO:0015297">
    <property type="term" value="F:antiporter activity"/>
    <property type="evidence" value="ECO:0007669"/>
    <property type="project" value="UniProtKB-KW"/>
</dbReference>
<evidence type="ECO:0000256" key="5">
    <source>
        <dbReference type="ARBA" id="ARBA00022692"/>
    </source>
</evidence>
<gene>
    <name evidence="11" type="ORF">JSE7799_02527</name>
</gene>
<feature type="transmembrane region" description="Helical" evidence="9">
    <location>
        <begin position="387"/>
        <end position="411"/>
    </location>
</feature>
<evidence type="ECO:0000256" key="6">
    <source>
        <dbReference type="ARBA" id="ARBA00022989"/>
    </source>
</evidence>
<keyword evidence="4" id="KW-1003">Cell membrane</keyword>
<feature type="transmembrane region" description="Helical" evidence="9">
    <location>
        <begin position="66"/>
        <end position="86"/>
    </location>
</feature>
<proteinExistence type="predicted"/>
<dbReference type="RefSeq" id="WP_055663941.1">
    <property type="nucleotide sequence ID" value="NZ_CYPR01000162.1"/>
</dbReference>
<feature type="transmembrane region" description="Helical" evidence="9">
    <location>
        <begin position="298"/>
        <end position="315"/>
    </location>
</feature>
<dbReference type="EMBL" id="CYPR01000162">
    <property type="protein sequence ID" value="CUH39799.1"/>
    <property type="molecule type" value="Genomic_DNA"/>
</dbReference>
<feature type="domain" description="Cation/H+ exchanger transmembrane" evidence="10">
    <location>
        <begin position="30"/>
        <end position="411"/>
    </location>
</feature>
<keyword evidence="3" id="KW-0050">Antiport</keyword>
<name>A0A0M7BC82_9RHOB</name>
<keyword evidence="2" id="KW-0813">Transport</keyword>